<dbReference type="AlphaFoldDB" id="A0A517LE46"/>
<evidence type="ECO:0000313" key="3">
    <source>
        <dbReference type="Proteomes" id="UP000316270"/>
    </source>
</evidence>
<proteinExistence type="predicted"/>
<dbReference type="Pfam" id="PF12296">
    <property type="entry name" value="HsbA"/>
    <property type="match status" value="1"/>
</dbReference>
<organism evidence="2 3">
    <name type="scientific">Venturia effusa</name>
    <dbReference type="NCBI Taxonomy" id="50376"/>
    <lineage>
        <taxon>Eukaryota</taxon>
        <taxon>Fungi</taxon>
        <taxon>Dikarya</taxon>
        <taxon>Ascomycota</taxon>
        <taxon>Pezizomycotina</taxon>
        <taxon>Dothideomycetes</taxon>
        <taxon>Pleosporomycetidae</taxon>
        <taxon>Venturiales</taxon>
        <taxon>Venturiaceae</taxon>
        <taxon>Venturia</taxon>
    </lineage>
</organism>
<gene>
    <name evidence="2" type="ORF">FKW77_007593</name>
</gene>
<evidence type="ECO:0000256" key="1">
    <source>
        <dbReference type="SAM" id="SignalP"/>
    </source>
</evidence>
<dbReference type="Gene3D" id="1.20.1280.140">
    <property type="match status" value="1"/>
</dbReference>
<name>A0A517LE46_9PEZI</name>
<dbReference type="PANTHER" id="PTHR38123">
    <property type="entry name" value="CELL WALL SERINE-THREONINE-RICH GALACTOMANNOPROTEIN MP1 (AFU_ORTHOLOGUE AFUA_4G03240)"/>
    <property type="match status" value="1"/>
</dbReference>
<keyword evidence="3" id="KW-1185">Reference proteome</keyword>
<evidence type="ECO:0000313" key="2">
    <source>
        <dbReference type="EMBL" id="QDS73915.1"/>
    </source>
</evidence>
<feature type="signal peptide" evidence="1">
    <location>
        <begin position="1"/>
        <end position="17"/>
    </location>
</feature>
<dbReference type="OrthoDB" id="2422134at2759"/>
<protein>
    <submittedName>
        <fullName evidence="2">Uncharacterized protein</fullName>
    </submittedName>
</protein>
<dbReference type="PANTHER" id="PTHR38123:SF6">
    <property type="entry name" value="CELL WALL SERINE-THREONINE-RICH GALACTOMANNOPROTEIN MP1 (AFU_ORTHOLOGUE AFUA_4G03240)"/>
    <property type="match status" value="1"/>
</dbReference>
<dbReference type="EMBL" id="CP042194">
    <property type="protein sequence ID" value="QDS73915.1"/>
    <property type="molecule type" value="Genomic_DNA"/>
</dbReference>
<keyword evidence="1" id="KW-0732">Signal</keyword>
<feature type="chain" id="PRO_5021706863" evidence="1">
    <location>
        <begin position="18"/>
        <end position="181"/>
    </location>
</feature>
<reference evidence="2 3" key="1">
    <citation type="submission" date="2019-07" db="EMBL/GenBank/DDBJ databases">
        <title>Finished genome of Venturia effusa.</title>
        <authorList>
            <person name="Young C.A."/>
            <person name="Cox M.P."/>
            <person name="Ganley A.R.D."/>
            <person name="David W.J."/>
        </authorList>
    </citation>
    <scope>NUCLEOTIDE SEQUENCE [LARGE SCALE GENOMIC DNA]</scope>
    <source>
        <strain evidence="3">albino</strain>
    </source>
</reference>
<dbReference type="Proteomes" id="UP000316270">
    <property type="component" value="Chromosome 10"/>
</dbReference>
<sequence length="181" mass="18603">MLLSALLPFFLVESTLATPLTPPIPADLGTFQTAFNDVISAMKVFDTAVLALSSGSALPEPKPIVNALSKGTTSLKASAVLDINDAVNLLDLSNNLVATTNTTINDLVAKKSVVDAAGIAADVAKQLNGVKSASKDFIAAAVSKLPEGIQPVAQDQASQIVTIIDGGIKAFGGTVSRMLLW</sequence>
<dbReference type="InterPro" id="IPR021054">
    <property type="entry name" value="Cell_wall_mannoprotein_1"/>
</dbReference>
<dbReference type="GO" id="GO:0005576">
    <property type="term" value="C:extracellular region"/>
    <property type="evidence" value="ECO:0007669"/>
    <property type="project" value="TreeGrafter"/>
</dbReference>
<accession>A0A517LE46</accession>